<protein>
    <submittedName>
        <fullName evidence="6">Cytidine deaminase</fullName>
        <ecNumber evidence="6">3.5.4.5</ecNumber>
    </submittedName>
</protein>
<name>A0A927MSQ6_9BACL</name>
<dbReference type="PROSITE" id="PS51747">
    <property type="entry name" value="CYT_DCMP_DEAMINASES_2"/>
    <property type="match status" value="1"/>
</dbReference>
<evidence type="ECO:0000259" key="5">
    <source>
        <dbReference type="PROSITE" id="PS51747"/>
    </source>
</evidence>
<dbReference type="AlphaFoldDB" id="A0A927MSQ6"/>
<evidence type="ECO:0000256" key="1">
    <source>
        <dbReference type="ARBA" id="ARBA00006576"/>
    </source>
</evidence>
<dbReference type="InterPro" id="IPR002125">
    <property type="entry name" value="CMP_dCMP_dom"/>
</dbReference>
<dbReference type="InterPro" id="IPR016193">
    <property type="entry name" value="Cytidine_deaminase-like"/>
</dbReference>
<keyword evidence="7" id="KW-1185">Reference proteome</keyword>
<gene>
    <name evidence="6" type="ORF">H4683_003860</name>
</gene>
<dbReference type="NCBIfam" id="NF005314">
    <property type="entry name" value="PRK06848.1"/>
    <property type="match status" value="1"/>
</dbReference>
<evidence type="ECO:0000256" key="3">
    <source>
        <dbReference type="ARBA" id="ARBA00022801"/>
    </source>
</evidence>
<dbReference type="GO" id="GO:0005829">
    <property type="term" value="C:cytosol"/>
    <property type="evidence" value="ECO:0007669"/>
    <property type="project" value="TreeGrafter"/>
</dbReference>
<organism evidence="6 7">
    <name type="scientific">Sporosarcina limicola</name>
    <dbReference type="NCBI Taxonomy" id="34101"/>
    <lineage>
        <taxon>Bacteria</taxon>
        <taxon>Bacillati</taxon>
        <taxon>Bacillota</taxon>
        <taxon>Bacilli</taxon>
        <taxon>Bacillales</taxon>
        <taxon>Caryophanaceae</taxon>
        <taxon>Sporosarcina</taxon>
    </lineage>
</organism>
<dbReference type="GO" id="GO:0055086">
    <property type="term" value="P:nucleobase-containing small molecule metabolic process"/>
    <property type="evidence" value="ECO:0007669"/>
    <property type="project" value="UniProtKB-ARBA"/>
</dbReference>
<dbReference type="SUPFAM" id="SSF53927">
    <property type="entry name" value="Cytidine deaminase-like"/>
    <property type="match status" value="1"/>
</dbReference>
<dbReference type="GO" id="GO:0042802">
    <property type="term" value="F:identical protein binding"/>
    <property type="evidence" value="ECO:0007669"/>
    <property type="project" value="UniProtKB-ARBA"/>
</dbReference>
<dbReference type="InterPro" id="IPR016192">
    <property type="entry name" value="APOBEC/CMP_deaminase_Zn-bd"/>
</dbReference>
<accession>A0A927MSQ6</accession>
<proteinExistence type="inferred from homology"/>
<dbReference type="Pfam" id="PF00383">
    <property type="entry name" value="dCMP_cyt_deam_1"/>
    <property type="match status" value="1"/>
</dbReference>
<comment type="caution">
    <text evidence="6">The sequence shown here is derived from an EMBL/GenBank/DDBJ whole genome shotgun (WGS) entry which is preliminary data.</text>
</comment>
<feature type="domain" description="CMP/dCMP-type deaminase" evidence="5">
    <location>
        <begin position="8"/>
        <end position="140"/>
    </location>
</feature>
<dbReference type="CDD" id="cd01283">
    <property type="entry name" value="cytidine_deaminase"/>
    <property type="match status" value="1"/>
</dbReference>
<evidence type="ECO:0000256" key="4">
    <source>
        <dbReference type="ARBA" id="ARBA00022833"/>
    </source>
</evidence>
<keyword evidence="3 6" id="KW-0378">Hydrolase</keyword>
<dbReference type="EC" id="3.5.4.5" evidence="6"/>
<sequence length="141" mass="15795">MKTYPLTENDFKLIDEAKSKITSLYEDDRHHVGAALKTKSGNIVSAVHIEAYIGRVTVCAEAIAIGNAISNGERYFDTIVAVRHPYSDEKNRELRVVSPCGMCRELISDYSPECFIVLDIDGELQKTKIGELIPLKYSRES</sequence>
<dbReference type="GO" id="GO:0004126">
    <property type="term" value="F:cytidine deaminase activity"/>
    <property type="evidence" value="ECO:0007669"/>
    <property type="project" value="UniProtKB-EC"/>
</dbReference>
<keyword evidence="4" id="KW-0862">Zinc</keyword>
<keyword evidence="2" id="KW-0479">Metal-binding</keyword>
<evidence type="ECO:0000313" key="7">
    <source>
        <dbReference type="Proteomes" id="UP000658225"/>
    </source>
</evidence>
<dbReference type="GO" id="GO:0072527">
    <property type="term" value="P:pyrimidine-containing compound metabolic process"/>
    <property type="evidence" value="ECO:0007669"/>
    <property type="project" value="UniProtKB-ARBA"/>
</dbReference>
<dbReference type="RefSeq" id="WP_192600356.1">
    <property type="nucleotide sequence ID" value="NZ_JADBEL010000034.1"/>
</dbReference>
<comment type="similarity">
    <text evidence="1">Belongs to the cytidine and deoxycytidylate deaminase family.</text>
</comment>
<dbReference type="EMBL" id="JADBEL010000034">
    <property type="protein sequence ID" value="MBE1556734.1"/>
    <property type="molecule type" value="Genomic_DNA"/>
</dbReference>
<reference evidence="6" key="1">
    <citation type="submission" date="2020-10" db="EMBL/GenBank/DDBJ databases">
        <title>Genomic Encyclopedia of Type Strains, Phase IV (KMG-IV): sequencing the most valuable type-strain genomes for metagenomic binning, comparative biology and taxonomic classification.</title>
        <authorList>
            <person name="Goeker M."/>
        </authorList>
    </citation>
    <scope>NUCLEOTIDE SEQUENCE</scope>
    <source>
        <strain evidence="6">DSM 13886</strain>
    </source>
</reference>
<dbReference type="Gene3D" id="3.40.140.10">
    <property type="entry name" value="Cytidine Deaminase, domain 2"/>
    <property type="match status" value="1"/>
</dbReference>
<evidence type="ECO:0000256" key="2">
    <source>
        <dbReference type="ARBA" id="ARBA00022723"/>
    </source>
</evidence>
<dbReference type="InterPro" id="IPR050202">
    <property type="entry name" value="Cyt/Deoxycyt_deaminase"/>
</dbReference>
<dbReference type="GO" id="GO:0008270">
    <property type="term" value="F:zinc ion binding"/>
    <property type="evidence" value="ECO:0007669"/>
    <property type="project" value="InterPro"/>
</dbReference>
<dbReference type="PANTHER" id="PTHR11644:SF2">
    <property type="entry name" value="CYTIDINE DEAMINASE"/>
    <property type="match status" value="1"/>
</dbReference>
<dbReference type="Proteomes" id="UP000658225">
    <property type="component" value="Unassembled WGS sequence"/>
</dbReference>
<evidence type="ECO:0000313" key="6">
    <source>
        <dbReference type="EMBL" id="MBE1556734.1"/>
    </source>
</evidence>
<dbReference type="PROSITE" id="PS00903">
    <property type="entry name" value="CYT_DCMP_DEAMINASES_1"/>
    <property type="match status" value="1"/>
</dbReference>
<dbReference type="PANTHER" id="PTHR11644">
    <property type="entry name" value="CYTIDINE DEAMINASE"/>
    <property type="match status" value="1"/>
</dbReference>